<dbReference type="InterPro" id="IPR036884">
    <property type="entry name" value="2Fe-2S-bd_dom_sf"/>
</dbReference>
<dbReference type="PROSITE" id="PS51085">
    <property type="entry name" value="2FE2S_FER_2"/>
    <property type="match status" value="1"/>
</dbReference>
<dbReference type="GO" id="GO:0071949">
    <property type="term" value="F:FAD binding"/>
    <property type="evidence" value="ECO:0007669"/>
    <property type="project" value="InterPro"/>
</dbReference>
<keyword evidence="2" id="KW-0479">Metal-binding</keyword>
<keyword evidence="3" id="KW-0274">FAD</keyword>
<dbReference type="InterPro" id="IPR036683">
    <property type="entry name" value="CO_DH_flav_C_dom_sf"/>
</dbReference>
<dbReference type="PANTHER" id="PTHR45444">
    <property type="entry name" value="XANTHINE DEHYDROGENASE"/>
    <property type="match status" value="1"/>
</dbReference>
<dbReference type="NCBIfam" id="TIGR02963">
    <property type="entry name" value="xanthine_xdhA"/>
    <property type="match status" value="1"/>
</dbReference>
<evidence type="ECO:0000313" key="9">
    <source>
        <dbReference type="Proteomes" id="UP001226762"/>
    </source>
</evidence>
<evidence type="ECO:0000259" key="6">
    <source>
        <dbReference type="PROSITE" id="PS51085"/>
    </source>
</evidence>
<dbReference type="InterPro" id="IPR014307">
    <property type="entry name" value="Xanthine_DH_ssu"/>
</dbReference>
<dbReference type="RefSeq" id="WP_306736293.1">
    <property type="nucleotide sequence ID" value="NZ_JANHAX010000004.1"/>
</dbReference>
<dbReference type="InterPro" id="IPR012175">
    <property type="entry name" value="Xanth_DH_ssu_bac"/>
</dbReference>
<dbReference type="Gene3D" id="3.30.43.10">
    <property type="entry name" value="Uridine Diphospho-n-acetylenolpyruvylglucosamine Reductase, domain 2"/>
    <property type="match status" value="1"/>
</dbReference>
<dbReference type="PROSITE" id="PS00197">
    <property type="entry name" value="2FE2S_FER_1"/>
    <property type="match status" value="1"/>
</dbReference>
<dbReference type="SMART" id="SM01092">
    <property type="entry name" value="CO_deh_flav_C"/>
    <property type="match status" value="1"/>
</dbReference>
<protein>
    <submittedName>
        <fullName evidence="8">Xanthine dehydrogenase small subunit</fullName>
        <ecNumber evidence="8">1.17.1.4</ecNumber>
    </submittedName>
</protein>
<keyword evidence="1" id="KW-0285">Flavoprotein</keyword>
<dbReference type="EMBL" id="JANHAX010000004">
    <property type="protein sequence ID" value="MDQ2091005.1"/>
    <property type="molecule type" value="Genomic_DNA"/>
</dbReference>
<dbReference type="InterPro" id="IPR002346">
    <property type="entry name" value="Mopterin_DH_FAD-bd"/>
</dbReference>
<dbReference type="Gene3D" id="3.30.465.10">
    <property type="match status" value="1"/>
</dbReference>
<dbReference type="InterPro" id="IPR036010">
    <property type="entry name" value="2Fe-2S_ferredoxin-like_sf"/>
</dbReference>
<keyword evidence="9" id="KW-1185">Reference proteome</keyword>
<dbReference type="Gene3D" id="3.10.20.30">
    <property type="match status" value="1"/>
</dbReference>
<feature type="domain" description="2Fe-2S ferredoxin-type" evidence="6">
    <location>
        <begin position="5"/>
        <end position="90"/>
    </location>
</feature>
<evidence type="ECO:0000259" key="7">
    <source>
        <dbReference type="PROSITE" id="PS51387"/>
    </source>
</evidence>
<dbReference type="Gene3D" id="3.30.390.50">
    <property type="entry name" value="CO dehydrogenase flavoprotein, C-terminal domain"/>
    <property type="match status" value="1"/>
</dbReference>
<dbReference type="Proteomes" id="UP001226762">
    <property type="component" value="Unassembled WGS sequence"/>
</dbReference>
<dbReference type="SUPFAM" id="SSF56176">
    <property type="entry name" value="FAD-binding/transporter-associated domain-like"/>
    <property type="match status" value="1"/>
</dbReference>
<name>A0AAE3WEQ4_9RHOB</name>
<dbReference type="InterPro" id="IPR001041">
    <property type="entry name" value="2Fe-2S_ferredoxin-type"/>
</dbReference>
<gene>
    <name evidence="8" type="primary">xdhA</name>
    <name evidence="8" type="ORF">NO357_13960</name>
</gene>
<dbReference type="PROSITE" id="PS51387">
    <property type="entry name" value="FAD_PCMH"/>
    <property type="match status" value="1"/>
</dbReference>
<dbReference type="Pfam" id="PF00941">
    <property type="entry name" value="FAD_binding_5"/>
    <property type="match status" value="1"/>
</dbReference>
<comment type="caution">
    <text evidence="8">The sequence shown here is derived from an EMBL/GenBank/DDBJ whole genome shotgun (WGS) entry which is preliminary data.</text>
</comment>
<evidence type="ECO:0000256" key="4">
    <source>
        <dbReference type="ARBA" id="ARBA00023002"/>
    </source>
</evidence>
<keyword evidence="4 8" id="KW-0560">Oxidoreductase</keyword>
<dbReference type="PANTHER" id="PTHR45444:SF3">
    <property type="entry name" value="XANTHINE DEHYDROGENASE"/>
    <property type="match status" value="1"/>
</dbReference>
<dbReference type="SUPFAM" id="SSF54292">
    <property type="entry name" value="2Fe-2S ferredoxin-like"/>
    <property type="match status" value="1"/>
</dbReference>
<evidence type="ECO:0000256" key="1">
    <source>
        <dbReference type="ARBA" id="ARBA00022630"/>
    </source>
</evidence>
<dbReference type="InterPro" id="IPR036318">
    <property type="entry name" value="FAD-bd_PCMH-like_sf"/>
</dbReference>
<dbReference type="InterPro" id="IPR016167">
    <property type="entry name" value="FAD-bd_PCMH_sub1"/>
</dbReference>
<feature type="domain" description="FAD-binding PCMH-type" evidence="7">
    <location>
        <begin position="188"/>
        <end position="364"/>
    </location>
</feature>
<dbReference type="GO" id="GO:0051537">
    <property type="term" value="F:2 iron, 2 sulfur cluster binding"/>
    <property type="evidence" value="ECO:0007669"/>
    <property type="project" value="InterPro"/>
</dbReference>
<dbReference type="InterPro" id="IPR012675">
    <property type="entry name" value="Beta-grasp_dom_sf"/>
</dbReference>
<dbReference type="InterPro" id="IPR016169">
    <property type="entry name" value="FAD-bd_PCMH_sub2"/>
</dbReference>
<sequence length="484" mass="52050">METRDEIRFLLNGEEVRLGGVKARETLLDFLRIERRLTGTKEGCAEGDCGACTVLVGRLDGAGLRYEPVNACIRFLATVDGCHVVTVEHLRGPDGGMTAVQQAMVEHHGSQCGFCTPGIVMALYALWMETPRPSEAQVEEALQGNLCRCTGYSPIVQAARAAATYGLPESDPLLAERDSVTARLETLRDGVRVVLEDGYLPADVTDFAGLYVAHPEATVVAGATDVGLWVTKFLREISPAIFIGHLDGLKAIEETADTIRIGAGASYTEAAPVLLGAFPHLAEYWSRIAGWQVRNAGTVGGNIANGSPIGDTPPVLIALGARLVLRHGDVRRDIPLEDFFLDYGRQDRRPGEFVEAIVVPKAMPGSLHAAWKVSKRRDEDISSVAAGFAMRVEGGRIANPKLAFGGMAEVPKRARAAEALLDGAAFDAASFEAAANVLAEDFTPLSDWRASADYRMLVAQNLLRRFWAEQGAGAVARLTRRISA</sequence>
<accession>A0AAE3WEQ4</accession>
<dbReference type="InterPro" id="IPR016166">
    <property type="entry name" value="FAD-bd_PCMH"/>
</dbReference>
<evidence type="ECO:0000256" key="3">
    <source>
        <dbReference type="ARBA" id="ARBA00022827"/>
    </source>
</evidence>
<dbReference type="SUPFAM" id="SSF55447">
    <property type="entry name" value="CO dehydrogenase flavoprotein C-terminal domain-like"/>
    <property type="match status" value="1"/>
</dbReference>
<dbReference type="PIRSF" id="PIRSF036557">
    <property type="entry name" value="XdhA_RC"/>
    <property type="match status" value="1"/>
</dbReference>
<dbReference type="InterPro" id="IPR006058">
    <property type="entry name" value="2Fe2S_fd_BS"/>
</dbReference>
<dbReference type="SUPFAM" id="SSF47741">
    <property type="entry name" value="CO dehydrogenase ISP C-domain like"/>
    <property type="match status" value="1"/>
</dbReference>
<dbReference type="GO" id="GO:0005506">
    <property type="term" value="F:iron ion binding"/>
    <property type="evidence" value="ECO:0007669"/>
    <property type="project" value="InterPro"/>
</dbReference>
<dbReference type="Pfam" id="PF03450">
    <property type="entry name" value="CO_deh_flav_C"/>
    <property type="match status" value="1"/>
</dbReference>
<reference evidence="8" key="2">
    <citation type="submission" date="2023-02" db="EMBL/GenBank/DDBJ databases">
        <title>'Rhodoalgimonas zhirmunskyi' gen. nov., isolated from a red alga.</title>
        <authorList>
            <person name="Nedashkovskaya O.I."/>
            <person name="Otstavnykh N.Y."/>
            <person name="Bystritskaya E.P."/>
            <person name="Balabanova L.A."/>
            <person name="Isaeva M.P."/>
        </authorList>
    </citation>
    <scope>NUCLEOTIDE SEQUENCE</scope>
    <source>
        <strain evidence="8">KCTC 52189</strain>
    </source>
</reference>
<evidence type="ECO:0000256" key="5">
    <source>
        <dbReference type="ARBA" id="ARBA00023004"/>
    </source>
</evidence>
<evidence type="ECO:0000313" key="8">
    <source>
        <dbReference type="EMBL" id="MDQ2091005.1"/>
    </source>
</evidence>
<dbReference type="InterPro" id="IPR002888">
    <property type="entry name" value="2Fe-2S-bd"/>
</dbReference>
<dbReference type="AlphaFoldDB" id="A0AAE3WEQ4"/>
<organism evidence="8 9">
    <name type="scientific">Marimonas arenosa</name>
    <dbReference type="NCBI Taxonomy" id="1795305"/>
    <lineage>
        <taxon>Bacteria</taxon>
        <taxon>Pseudomonadati</taxon>
        <taxon>Pseudomonadota</taxon>
        <taxon>Alphaproteobacteria</taxon>
        <taxon>Rhodobacterales</taxon>
        <taxon>Paracoccaceae</taxon>
        <taxon>Marimonas</taxon>
    </lineage>
</organism>
<reference evidence="8" key="1">
    <citation type="submission" date="2022-07" db="EMBL/GenBank/DDBJ databases">
        <authorList>
            <person name="Otstavnykh N."/>
            <person name="Isaeva M."/>
            <person name="Bystritskaya E."/>
        </authorList>
    </citation>
    <scope>NUCLEOTIDE SEQUENCE</scope>
    <source>
        <strain evidence="8">KCTC 52189</strain>
    </source>
</reference>
<dbReference type="EC" id="1.17.1.4" evidence="8"/>
<dbReference type="CDD" id="cd00207">
    <property type="entry name" value="fer2"/>
    <property type="match status" value="1"/>
</dbReference>
<dbReference type="InterPro" id="IPR016208">
    <property type="entry name" value="Ald_Oxase/xanthine_DH-like"/>
</dbReference>
<dbReference type="InterPro" id="IPR005107">
    <property type="entry name" value="CO_DH_flav_C"/>
</dbReference>
<dbReference type="GO" id="GO:0004854">
    <property type="term" value="F:xanthine dehydrogenase activity"/>
    <property type="evidence" value="ECO:0007669"/>
    <property type="project" value="UniProtKB-EC"/>
</dbReference>
<dbReference type="Pfam" id="PF01799">
    <property type="entry name" value="Fer2_2"/>
    <property type="match status" value="1"/>
</dbReference>
<dbReference type="Gene3D" id="1.10.150.120">
    <property type="entry name" value="[2Fe-2S]-binding domain"/>
    <property type="match status" value="1"/>
</dbReference>
<proteinExistence type="predicted"/>
<evidence type="ECO:0000256" key="2">
    <source>
        <dbReference type="ARBA" id="ARBA00022723"/>
    </source>
</evidence>
<dbReference type="Pfam" id="PF00111">
    <property type="entry name" value="Fer2"/>
    <property type="match status" value="1"/>
</dbReference>
<keyword evidence="5" id="KW-0408">Iron</keyword>